<proteinExistence type="predicted"/>
<evidence type="ECO:0000313" key="1">
    <source>
        <dbReference type="EMBL" id="MBX72313.1"/>
    </source>
</evidence>
<organism evidence="1">
    <name type="scientific">Rhizophora mucronata</name>
    <name type="common">Asiatic mangrove</name>
    <dbReference type="NCBI Taxonomy" id="61149"/>
    <lineage>
        <taxon>Eukaryota</taxon>
        <taxon>Viridiplantae</taxon>
        <taxon>Streptophyta</taxon>
        <taxon>Embryophyta</taxon>
        <taxon>Tracheophyta</taxon>
        <taxon>Spermatophyta</taxon>
        <taxon>Magnoliopsida</taxon>
        <taxon>eudicotyledons</taxon>
        <taxon>Gunneridae</taxon>
        <taxon>Pentapetalae</taxon>
        <taxon>rosids</taxon>
        <taxon>fabids</taxon>
        <taxon>Malpighiales</taxon>
        <taxon>Rhizophoraceae</taxon>
        <taxon>Rhizophora</taxon>
    </lineage>
</organism>
<sequence>MERETKLVAVVEDNSCVAPFSRLSEFYRKAAFFTIYDSQIILEFWMC</sequence>
<accession>A0A2P2QZC0</accession>
<name>A0A2P2QZC0_RHIMU</name>
<dbReference type="EMBL" id="GGEC01091829">
    <property type="protein sequence ID" value="MBX72313.1"/>
    <property type="molecule type" value="Transcribed_RNA"/>
</dbReference>
<dbReference type="AlphaFoldDB" id="A0A2P2QZC0"/>
<protein>
    <submittedName>
        <fullName evidence="1">Uncharacterized protein</fullName>
    </submittedName>
</protein>
<reference evidence="1" key="1">
    <citation type="submission" date="2018-02" db="EMBL/GenBank/DDBJ databases">
        <title>Rhizophora mucronata_Transcriptome.</title>
        <authorList>
            <person name="Meera S.P."/>
            <person name="Sreeshan A."/>
            <person name="Augustine A."/>
        </authorList>
    </citation>
    <scope>NUCLEOTIDE SEQUENCE</scope>
    <source>
        <tissue evidence="1">Leaf</tissue>
    </source>
</reference>